<accession>A0A327ZAJ8</accession>
<name>A0A327ZAJ8_9ACTN</name>
<dbReference type="RefSeq" id="WP_111650407.1">
    <property type="nucleotide sequence ID" value="NZ_JACHWI010000007.1"/>
</dbReference>
<reference evidence="1 2" key="1">
    <citation type="submission" date="2018-06" db="EMBL/GenBank/DDBJ databases">
        <title>Genomic Encyclopedia of Type Strains, Phase III (KMG-III): the genomes of soil and plant-associated and newly described type strains.</title>
        <authorList>
            <person name="Whitman W."/>
        </authorList>
    </citation>
    <scope>NUCLEOTIDE SEQUENCE [LARGE SCALE GENOMIC DNA]</scope>
    <source>
        <strain evidence="1 2">CGMCC 4.7090</strain>
    </source>
</reference>
<dbReference type="Pfam" id="PF01547">
    <property type="entry name" value="SBP_bac_1"/>
    <property type="match status" value="1"/>
</dbReference>
<dbReference type="EMBL" id="QLMJ01000008">
    <property type="protein sequence ID" value="RAK36593.1"/>
    <property type="molecule type" value="Genomic_DNA"/>
</dbReference>
<evidence type="ECO:0000313" key="1">
    <source>
        <dbReference type="EMBL" id="RAK36593.1"/>
    </source>
</evidence>
<dbReference type="PANTHER" id="PTHR43649">
    <property type="entry name" value="ARABINOSE-BINDING PROTEIN-RELATED"/>
    <property type="match status" value="1"/>
</dbReference>
<comment type="caution">
    <text evidence="1">The sequence shown here is derived from an EMBL/GenBank/DDBJ whole genome shotgun (WGS) entry which is preliminary data.</text>
</comment>
<keyword evidence="2" id="KW-1185">Reference proteome</keyword>
<evidence type="ECO:0000313" key="2">
    <source>
        <dbReference type="Proteomes" id="UP000249341"/>
    </source>
</evidence>
<dbReference type="InterPro" id="IPR006059">
    <property type="entry name" value="SBP"/>
</dbReference>
<dbReference type="SUPFAM" id="SSF53850">
    <property type="entry name" value="Periplasmic binding protein-like II"/>
    <property type="match status" value="1"/>
</dbReference>
<dbReference type="InterPro" id="IPR050490">
    <property type="entry name" value="Bact_solute-bd_prot1"/>
</dbReference>
<dbReference type="InterPro" id="IPR006311">
    <property type="entry name" value="TAT_signal"/>
</dbReference>
<dbReference type="PANTHER" id="PTHR43649:SF12">
    <property type="entry name" value="DIACETYLCHITOBIOSE BINDING PROTEIN DASA"/>
    <property type="match status" value="1"/>
</dbReference>
<dbReference type="Gene3D" id="3.40.190.10">
    <property type="entry name" value="Periplasmic binding protein-like II"/>
    <property type="match status" value="1"/>
</dbReference>
<dbReference type="OrthoDB" id="7918484at2"/>
<sequence length="450" mass="48797">MTSFPSSAPLSRRSFLGATLLTAGAVGAPSLSGCSTGGGSSSGSASKTVTVMYKSAEFTKEHIAEFEKLNPGITIEFIEYDITRINAMMSAGSPPDFVRGKAEPLNVFRGLVEPLDQYLDASSVIKRDDLVVINDGHRWDGAKNGTGKYYSLVKDFSPDASVWHNRALFEKAKVDPLSLTEPISWDELLEVAKKLTVRSGDKIVQHGLGVEWAWSVISPIRLMIAQQNTDLYNADLTEADFTSPAAVRAVQWYADFGKAGVGPTVLNPLPDNSDQSTFSAAKMAMTTDGYWFGANFVKGPAELQKTIRMAPAATFGARMNASYNGGIGAWIPAKAKNKEAAWKVMEYFLAGPAAVERAKSGWGLPSLKSLWQYLPQELDYQKEALKTAQTELEHLVTLPVSPYATFDQMQAAVDAQLTELLKGKITVADACGRIHDQVNKDLKRGKELAG</sequence>
<protein>
    <submittedName>
        <fullName evidence="1">Carbohydrate ABC transporter substrate-binding protein (CUT1 family)</fullName>
    </submittedName>
</protein>
<dbReference type="PROSITE" id="PS51318">
    <property type="entry name" value="TAT"/>
    <property type="match status" value="1"/>
</dbReference>
<proteinExistence type="predicted"/>
<organism evidence="1 2">
    <name type="scientific">Actinoplanes lutulentus</name>
    <dbReference type="NCBI Taxonomy" id="1287878"/>
    <lineage>
        <taxon>Bacteria</taxon>
        <taxon>Bacillati</taxon>
        <taxon>Actinomycetota</taxon>
        <taxon>Actinomycetes</taxon>
        <taxon>Micromonosporales</taxon>
        <taxon>Micromonosporaceae</taxon>
        <taxon>Actinoplanes</taxon>
    </lineage>
</organism>
<gene>
    <name evidence="1" type="ORF">B0I29_108183</name>
</gene>
<dbReference type="AlphaFoldDB" id="A0A327ZAJ8"/>
<dbReference type="Proteomes" id="UP000249341">
    <property type="component" value="Unassembled WGS sequence"/>
</dbReference>